<dbReference type="GO" id="GO:0016603">
    <property type="term" value="F:glutaminyl-peptide cyclotransferase activity"/>
    <property type="evidence" value="ECO:0007669"/>
    <property type="project" value="UniProtKB-EC"/>
</dbReference>
<keyword evidence="4" id="KW-0808">Transferase</keyword>
<dbReference type="KEGG" id="dpte:113798490"/>
<evidence type="ECO:0000256" key="1">
    <source>
        <dbReference type="ARBA" id="ARBA00000001"/>
    </source>
</evidence>
<evidence type="ECO:0000313" key="7">
    <source>
        <dbReference type="Proteomes" id="UP000515146"/>
    </source>
</evidence>
<accession>A0A6P6YH44</accession>
<sequence>MSSNNNNKKKDDKNILDKSDLKNLIQNIEFDEKFFRSILDKILIPRSVDSTGHETVRQYIKNTLRDLNSRWHVEEDVFRTRTPAGQLKFHNIIATYVPEFGCVKSKSSLKRTILACHYDSLKSTLVKGGSTSNIDSQIEQQLQFIGATDAAVSCSLMLYLAHKMNDYLGKLWLNYSLSNRTVQLNTLQLIFFDGEEIIRSDPNIIRSKRYKSKFPQTDSLFGSKHLANKWEKISNELNEQQNHRFNTTTNDINNNNVTITKRSRRYILCDGQNSKKLAKQQQMLQIQQQQQQNENPVMKNKKNSKITEVLIISPQDYHTIDDIKLFILFDLIGGSSSRFYNTNLNTSHYFQQLIQIEKSFVQFNNETKKTSKSMNKNLFQQNPAFMVSFVRDDHLPFIIRNVPVLHLIPHPFPRIWHSMDDNLDNLNFNSISRFVTIMQIFLLNYFGLV</sequence>
<gene>
    <name evidence="8" type="primary">LOC113798490</name>
</gene>
<dbReference type="SUPFAM" id="SSF53187">
    <property type="entry name" value="Zn-dependent exopeptidases"/>
    <property type="match status" value="1"/>
</dbReference>
<dbReference type="Proteomes" id="UP000515146">
    <property type="component" value="Unplaced"/>
</dbReference>
<dbReference type="InParanoid" id="A0A6P6YH44"/>
<feature type="domain" description="Peptidase M28" evidence="6">
    <location>
        <begin position="319"/>
        <end position="437"/>
    </location>
</feature>
<comment type="catalytic activity">
    <reaction evidence="1">
        <text>N-terminal L-glutaminyl-[peptide] = N-terminal 5-oxo-L-prolyl-[peptide] + NH4(+)</text>
        <dbReference type="Rhea" id="RHEA:23652"/>
        <dbReference type="Rhea" id="RHEA-COMP:11736"/>
        <dbReference type="Rhea" id="RHEA-COMP:11846"/>
        <dbReference type="ChEBI" id="CHEBI:28938"/>
        <dbReference type="ChEBI" id="CHEBI:64722"/>
        <dbReference type="ChEBI" id="CHEBI:87215"/>
        <dbReference type="EC" id="2.3.2.5"/>
    </reaction>
</comment>
<name>A0A6P6YH44_DERPT</name>
<dbReference type="InterPro" id="IPR040234">
    <property type="entry name" value="QC/QCL"/>
</dbReference>
<evidence type="ECO:0000256" key="5">
    <source>
        <dbReference type="ARBA" id="ARBA00023315"/>
    </source>
</evidence>
<protein>
    <recommendedName>
        <fullName evidence="3">glutaminyl-peptide cyclotransferase</fullName>
        <ecNumber evidence="3">2.3.2.5</ecNumber>
    </recommendedName>
</protein>
<dbReference type="Pfam" id="PF04389">
    <property type="entry name" value="Peptidase_M28"/>
    <property type="match status" value="2"/>
</dbReference>
<reference evidence="8" key="1">
    <citation type="submission" date="2025-08" db="UniProtKB">
        <authorList>
            <consortium name="RefSeq"/>
        </authorList>
    </citation>
    <scope>IDENTIFICATION</scope>
    <source>
        <strain evidence="8">Airmid</strain>
    </source>
</reference>
<keyword evidence="5" id="KW-0012">Acyltransferase</keyword>
<dbReference type="GO" id="GO:0008270">
    <property type="term" value="F:zinc ion binding"/>
    <property type="evidence" value="ECO:0007669"/>
    <property type="project" value="TreeGrafter"/>
</dbReference>
<dbReference type="InterPro" id="IPR007484">
    <property type="entry name" value="Peptidase_M28"/>
</dbReference>
<evidence type="ECO:0000256" key="2">
    <source>
        <dbReference type="ARBA" id="ARBA00006014"/>
    </source>
</evidence>
<organism evidence="7 8">
    <name type="scientific">Dermatophagoides pteronyssinus</name>
    <name type="common">European house dust mite</name>
    <dbReference type="NCBI Taxonomy" id="6956"/>
    <lineage>
        <taxon>Eukaryota</taxon>
        <taxon>Metazoa</taxon>
        <taxon>Ecdysozoa</taxon>
        <taxon>Arthropoda</taxon>
        <taxon>Chelicerata</taxon>
        <taxon>Arachnida</taxon>
        <taxon>Acari</taxon>
        <taxon>Acariformes</taxon>
        <taxon>Sarcoptiformes</taxon>
        <taxon>Astigmata</taxon>
        <taxon>Psoroptidia</taxon>
        <taxon>Analgoidea</taxon>
        <taxon>Pyroglyphidae</taxon>
        <taxon>Dermatophagoidinae</taxon>
        <taxon>Dermatophagoides</taxon>
    </lineage>
</organism>
<evidence type="ECO:0000313" key="8">
    <source>
        <dbReference type="RefSeq" id="XP_027204843.1"/>
    </source>
</evidence>
<dbReference type="PANTHER" id="PTHR12283:SF6">
    <property type="entry name" value="GLUTAMINYL-PEPTIDE CYCLOTRANSFERASE-RELATED"/>
    <property type="match status" value="1"/>
</dbReference>
<proteinExistence type="inferred from homology"/>
<dbReference type="RefSeq" id="XP_027204843.1">
    <property type="nucleotide sequence ID" value="XM_027349042.1"/>
</dbReference>
<evidence type="ECO:0000256" key="3">
    <source>
        <dbReference type="ARBA" id="ARBA00012012"/>
    </source>
</evidence>
<keyword evidence="7" id="KW-1185">Reference proteome</keyword>
<dbReference type="PANTHER" id="PTHR12283">
    <property type="entry name" value="GLUTAMINYL-PEPTIDE CYCLOTRANSFERASE"/>
    <property type="match status" value="1"/>
</dbReference>
<dbReference type="EC" id="2.3.2.5" evidence="3"/>
<feature type="domain" description="Peptidase M28" evidence="6">
    <location>
        <begin position="104"/>
        <end position="296"/>
    </location>
</feature>
<evidence type="ECO:0000256" key="4">
    <source>
        <dbReference type="ARBA" id="ARBA00022679"/>
    </source>
</evidence>
<evidence type="ECO:0000259" key="6">
    <source>
        <dbReference type="Pfam" id="PF04389"/>
    </source>
</evidence>
<dbReference type="OMA" id="RTILACH"/>
<comment type="similarity">
    <text evidence="2">Belongs to the glutaminyl-peptide cyclotransferase family.</text>
</comment>
<dbReference type="Gene3D" id="3.40.630.10">
    <property type="entry name" value="Zn peptidases"/>
    <property type="match status" value="1"/>
</dbReference>
<dbReference type="OrthoDB" id="3907302at2759"/>
<dbReference type="AlphaFoldDB" id="A0A6P6YH44"/>